<sequence>MRYRCILYFLLVFATLSCDSRSSNSKPAQQQASQPDTLAADTIKKPVAKAPPKPDSSYLIVPGERIGQIRLGETAELVNSKLGQPDSGDAAMGKALNFWINPDEKKVRQYVAVYFVRHLEKGQEALRTEQVQVTSPAFKTSGSIGTGSNIADIRQKYKLTPLAYYTNTKQQQVYIYDDVARGIAFEVTLPDSTCTAVTIHRKDENVVDTYLPLHPDMIRLKK</sequence>
<protein>
    <recommendedName>
        <fullName evidence="3">Lipoprotein</fullName>
    </recommendedName>
</protein>
<comment type="caution">
    <text evidence="1">The sequence shown here is derived from an EMBL/GenBank/DDBJ whole genome shotgun (WGS) entry which is preliminary data.</text>
</comment>
<proteinExistence type="predicted"/>
<dbReference type="RefSeq" id="WP_250432164.1">
    <property type="nucleotide sequence ID" value="NZ_JALPRR010000005.1"/>
</dbReference>
<evidence type="ECO:0008006" key="3">
    <source>
        <dbReference type="Google" id="ProtNLM"/>
    </source>
</evidence>
<gene>
    <name evidence="1" type="ORF">ACFSKP_20395</name>
</gene>
<name>A0ABW5D2W2_9BACT</name>
<dbReference type="Proteomes" id="UP001597374">
    <property type="component" value="Unassembled WGS sequence"/>
</dbReference>
<evidence type="ECO:0000313" key="2">
    <source>
        <dbReference type="Proteomes" id="UP001597374"/>
    </source>
</evidence>
<accession>A0ABW5D2W2</accession>
<keyword evidence="2" id="KW-1185">Reference proteome</keyword>
<evidence type="ECO:0000313" key="1">
    <source>
        <dbReference type="EMBL" id="MFD2248640.1"/>
    </source>
</evidence>
<reference evidence="2" key="1">
    <citation type="journal article" date="2019" name="Int. J. Syst. Evol. Microbiol.">
        <title>The Global Catalogue of Microorganisms (GCM) 10K type strain sequencing project: providing services to taxonomists for standard genome sequencing and annotation.</title>
        <authorList>
            <consortium name="The Broad Institute Genomics Platform"/>
            <consortium name="The Broad Institute Genome Sequencing Center for Infectious Disease"/>
            <person name="Wu L."/>
            <person name="Ma J."/>
        </authorList>
    </citation>
    <scope>NUCLEOTIDE SEQUENCE [LARGE SCALE GENOMIC DNA]</scope>
    <source>
        <strain evidence="2">CGMCC 4.1782</strain>
    </source>
</reference>
<dbReference type="PROSITE" id="PS51257">
    <property type="entry name" value="PROKAR_LIPOPROTEIN"/>
    <property type="match status" value="1"/>
</dbReference>
<organism evidence="1 2">
    <name type="scientific">Pontibacter ruber</name>
    <dbReference type="NCBI Taxonomy" id="1343895"/>
    <lineage>
        <taxon>Bacteria</taxon>
        <taxon>Pseudomonadati</taxon>
        <taxon>Bacteroidota</taxon>
        <taxon>Cytophagia</taxon>
        <taxon>Cytophagales</taxon>
        <taxon>Hymenobacteraceae</taxon>
        <taxon>Pontibacter</taxon>
    </lineage>
</organism>
<dbReference type="EMBL" id="JBHUIM010000004">
    <property type="protein sequence ID" value="MFD2248640.1"/>
    <property type="molecule type" value="Genomic_DNA"/>
</dbReference>